<dbReference type="SUPFAM" id="SSF52255">
    <property type="entry name" value="N5-CAIR mutase (phosphoribosylaminoimidazole carboxylase, PurE)"/>
    <property type="match status" value="1"/>
</dbReference>
<evidence type="ECO:0000256" key="9">
    <source>
        <dbReference type="ARBA" id="ARBA00022840"/>
    </source>
</evidence>
<comment type="caution">
    <text evidence="13">The sequence shown here is derived from an EMBL/GenBank/DDBJ whole genome shotgun (WGS) entry which is preliminary data.</text>
</comment>
<dbReference type="InterPro" id="IPR040686">
    <property type="entry name" value="PurK_C"/>
</dbReference>
<keyword evidence="9 11" id="KW-0067">ATP-binding</keyword>
<dbReference type="PANTHER" id="PTHR11609">
    <property type="entry name" value="PURINE BIOSYNTHESIS PROTEIN 6/7, PUR6/7"/>
    <property type="match status" value="1"/>
</dbReference>
<evidence type="ECO:0000256" key="6">
    <source>
        <dbReference type="ARBA" id="ARBA00022741"/>
    </source>
</evidence>
<evidence type="ECO:0000256" key="1">
    <source>
        <dbReference type="ARBA" id="ARBA00001244"/>
    </source>
</evidence>
<dbReference type="InterPro" id="IPR016301">
    <property type="entry name" value="Ade2_fungi/plant"/>
</dbReference>
<dbReference type="Gene3D" id="3.40.50.1970">
    <property type="match status" value="1"/>
</dbReference>
<evidence type="ECO:0000313" key="13">
    <source>
        <dbReference type="EMBL" id="KAJ3226765.1"/>
    </source>
</evidence>
<evidence type="ECO:0000256" key="8">
    <source>
        <dbReference type="ARBA" id="ARBA00022793"/>
    </source>
</evidence>
<sequence length="561" mass="61315">MAAQSKIYGILGGGQLGRMSIEAANRLNLKVAVLDNQPNPAVKLTNHNDHINADFKNHEKVLELAQKSDVLTVEIEHVNCDALYEAKKQNPLLEIHPDPTTIEVIQDKYKQKLELKSRNLPLGEFLNLEINGNELSVLNEASVKFGFPFLLKSKKLAYDGRGNFVIKSQKDFHSGLKALGNGKMELYIEKFVPFVKELAVMVARGRDGEVLSYPVVETIQKNNVCQLVIAPAQIDGKVAKKAKEVAELAISGYKGAGVFGVEMFLLEDGNIYLNEIAPRPHNSGHYTIEACYTSQFENHVRAIAGLPLGNTDMKVPAAIMINILGSELGANNTLLPCTASLPLPGTTVHLYGKEWRSGRKMGHITTVGASLQEVNNACNEILKSISEPNQHLKFSPVVGVIMGSDSDLPKMKAAAEILKEFEVPFEVTIVSAHRTPERMVNYAKSAHERGLKVIIAAAGGAAHLPGMVAAITPLPVIGVPIALKYLDGVDSLHSIVQMPRGVPVATVAIDNSTNAALLAIKILGCHTKLYQDKLLKYQKKQENIVLEKVKKLNKLGWEEYE</sequence>
<dbReference type="GO" id="GO:0046872">
    <property type="term" value="F:metal ion binding"/>
    <property type="evidence" value="ECO:0007669"/>
    <property type="project" value="InterPro"/>
</dbReference>
<evidence type="ECO:0000256" key="10">
    <source>
        <dbReference type="ARBA" id="ARBA00023239"/>
    </source>
</evidence>
<dbReference type="GO" id="GO:0004638">
    <property type="term" value="F:phosphoribosylaminoimidazole carboxylase activity"/>
    <property type="evidence" value="ECO:0007669"/>
    <property type="project" value="UniProtKB-UniRule"/>
</dbReference>
<dbReference type="EMBL" id="JADGJW010000029">
    <property type="protein sequence ID" value="KAJ3226765.1"/>
    <property type="molecule type" value="Genomic_DNA"/>
</dbReference>
<dbReference type="Pfam" id="PF00731">
    <property type="entry name" value="AIRC"/>
    <property type="match status" value="1"/>
</dbReference>
<dbReference type="Pfam" id="PF22660">
    <property type="entry name" value="RS_preATP-grasp-like"/>
    <property type="match status" value="1"/>
</dbReference>
<evidence type="ECO:0000256" key="5">
    <source>
        <dbReference type="ARBA" id="ARBA00021059"/>
    </source>
</evidence>
<dbReference type="PIRSF" id="PIRSF001340">
    <property type="entry name" value="AIR_carboxylase"/>
    <property type="match status" value="1"/>
</dbReference>
<dbReference type="EC" id="4.1.1.21" evidence="4 11"/>
<keyword evidence="7 11" id="KW-0658">Purine biosynthesis</keyword>
<dbReference type="InterPro" id="IPR011761">
    <property type="entry name" value="ATP-grasp"/>
</dbReference>
<dbReference type="SUPFAM" id="SSF52440">
    <property type="entry name" value="PreATP-grasp domain"/>
    <property type="match status" value="1"/>
</dbReference>
<evidence type="ECO:0000259" key="12">
    <source>
        <dbReference type="PROSITE" id="PS50975"/>
    </source>
</evidence>
<comment type="similarity">
    <text evidence="3 11">In the C-terminal section; belongs to the AIR carboxylase family. Class I subfamily.</text>
</comment>
<keyword evidence="10 11" id="KW-0456">Lyase</keyword>
<dbReference type="InterPro" id="IPR000031">
    <property type="entry name" value="PurE_dom"/>
</dbReference>
<dbReference type="SMART" id="SM01001">
    <property type="entry name" value="AIRC"/>
    <property type="match status" value="1"/>
</dbReference>
<feature type="domain" description="ATP-grasp" evidence="12">
    <location>
        <begin position="112"/>
        <end position="304"/>
    </location>
</feature>
<protein>
    <recommendedName>
        <fullName evidence="5 11">Phosphoribosylaminoimidazole carboxylase</fullName>
        <ecNumber evidence="4 11">4.1.1.21</ecNumber>
    </recommendedName>
</protein>
<dbReference type="InterPro" id="IPR011054">
    <property type="entry name" value="Rudment_hybrid_motif"/>
</dbReference>
<dbReference type="FunFam" id="3.40.50.1970:FF:000013">
    <property type="entry name" value="Phosphoribosylaminoimidazole carboxylase"/>
    <property type="match status" value="1"/>
</dbReference>
<dbReference type="SUPFAM" id="SSF51246">
    <property type="entry name" value="Rudiment single hybrid motif"/>
    <property type="match status" value="1"/>
</dbReference>
<dbReference type="Gene3D" id="3.30.470.20">
    <property type="entry name" value="ATP-grasp fold, B domain"/>
    <property type="match status" value="1"/>
</dbReference>
<dbReference type="InterPro" id="IPR016185">
    <property type="entry name" value="PreATP-grasp_dom_sf"/>
</dbReference>
<evidence type="ECO:0000256" key="7">
    <source>
        <dbReference type="ARBA" id="ARBA00022755"/>
    </source>
</evidence>
<comment type="pathway">
    <text evidence="2 11">Purine metabolism; IMP biosynthesis via de novo pathway; 5-amino-1-(5-phospho-D-ribosyl)imidazole-4-carboxylate from 5-amino-1-(5-phospho-D-ribosyl)imidazole (carboxylase route): step 1/1.</text>
</comment>
<dbReference type="InterPro" id="IPR005875">
    <property type="entry name" value="PurK"/>
</dbReference>
<dbReference type="Proteomes" id="UP001211065">
    <property type="component" value="Unassembled WGS sequence"/>
</dbReference>
<proteinExistence type="inferred from homology"/>
<dbReference type="PANTHER" id="PTHR11609:SF5">
    <property type="entry name" value="PHOSPHORIBOSYLAMINOIMIDAZOLE CARBOXYLASE"/>
    <property type="match status" value="1"/>
</dbReference>
<evidence type="ECO:0000256" key="2">
    <source>
        <dbReference type="ARBA" id="ARBA00004747"/>
    </source>
</evidence>
<evidence type="ECO:0000313" key="14">
    <source>
        <dbReference type="Proteomes" id="UP001211065"/>
    </source>
</evidence>
<dbReference type="NCBIfam" id="NF004679">
    <property type="entry name" value="PRK06019.1-5"/>
    <property type="match status" value="1"/>
</dbReference>
<dbReference type="Pfam" id="PF17769">
    <property type="entry name" value="PurK_C"/>
    <property type="match status" value="1"/>
</dbReference>
<dbReference type="NCBIfam" id="TIGR01162">
    <property type="entry name" value="purE"/>
    <property type="match status" value="1"/>
</dbReference>
<dbReference type="FunFam" id="3.30.470.20:FF:000037">
    <property type="entry name" value="Phosphoribosylaminoimidazole carboxylase, chloroplastic"/>
    <property type="match status" value="1"/>
</dbReference>
<evidence type="ECO:0000256" key="3">
    <source>
        <dbReference type="ARBA" id="ARBA00006114"/>
    </source>
</evidence>
<dbReference type="Gene3D" id="3.30.1490.20">
    <property type="entry name" value="ATP-grasp fold, A domain"/>
    <property type="match status" value="1"/>
</dbReference>
<comment type="catalytic activity">
    <reaction evidence="1 11">
        <text>5-amino-1-(5-phospho-D-ribosyl)imidazole-4-carboxylate + H(+) = 5-amino-1-(5-phospho-beta-D-ribosyl)imidazole + CO2</text>
        <dbReference type="Rhea" id="RHEA:10792"/>
        <dbReference type="ChEBI" id="CHEBI:15378"/>
        <dbReference type="ChEBI" id="CHEBI:16526"/>
        <dbReference type="ChEBI" id="CHEBI:77657"/>
        <dbReference type="ChEBI" id="CHEBI:137981"/>
        <dbReference type="EC" id="4.1.1.21"/>
    </reaction>
</comment>
<dbReference type="InterPro" id="IPR033747">
    <property type="entry name" value="PurE_ClassI"/>
</dbReference>
<dbReference type="NCBIfam" id="TIGR01161">
    <property type="entry name" value="purK"/>
    <property type="match status" value="1"/>
</dbReference>
<dbReference type="InterPro" id="IPR054350">
    <property type="entry name" value="PurT/PurK_preATP-grasp"/>
</dbReference>
<accession>A0AAD5UA14</accession>
<dbReference type="GO" id="GO:0005524">
    <property type="term" value="F:ATP binding"/>
    <property type="evidence" value="ECO:0007669"/>
    <property type="project" value="UniProtKB-UniRule"/>
</dbReference>
<organism evidence="13 14">
    <name type="scientific">Clydaea vesicula</name>
    <dbReference type="NCBI Taxonomy" id="447962"/>
    <lineage>
        <taxon>Eukaryota</taxon>
        <taxon>Fungi</taxon>
        <taxon>Fungi incertae sedis</taxon>
        <taxon>Chytridiomycota</taxon>
        <taxon>Chytridiomycota incertae sedis</taxon>
        <taxon>Chytridiomycetes</taxon>
        <taxon>Lobulomycetales</taxon>
        <taxon>Lobulomycetaceae</taxon>
        <taxon>Clydaea</taxon>
    </lineage>
</organism>
<keyword evidence="14" id="KW-1185">Reference proteome</keyword>
<dbReference type="AlphaFoldDB" id="A0AAD5UA14"/>
<evidence type="ECO:0000256" key="4">
    <source>
        <dbReference type="ARBA" id="ARBA00012329"/>
    </source>
</evidence>
<name>A0AAD5UA14_9FUNG</name>
<dbReference type="SUPFAM" id="SSF56059">
    <property type="entry name" value="Glutathione synthetase ATP-binding domain-like"/>
    <property type="match status" value="1"/>
</dbReference>
<dbReference type="HAMAP" id="MF_01928">
    <property type="entry name" value="PurK"/>
    <property type="match status" value="1"/>
</dbReference>
<dbReference type="InterPro" id="IPR003135">
    <property type="entry name" value="ATP-grasp_carboxylate-amine"/>
</dbReference>
<dbReference type="PROSITE" id="PS50975">
    <property type="entry name" value="ATP_GRASP"/>
    <property type="match status" value="1"/>
</dbReference>
<evidence type="ECO:0000256" key="11">
    <source>
        <dbReference type="PIRNR" id="PIRNR001340"/>
    </source>
</evidence>
<keyword evidence="6 11" id="KW-0547">Nucleotide-binding</keyword>
<dbReference type="HAMAP" id="MF_01929">
    <property type="entry name" value="PurE_classI"/>
    <property type="match status" value="1"/>
</dbReference>
<dbReference type="Pfam" id="PF02222">
    <property type="entry name" value="ATP-grasp"/>
    <property type="match status" value="1"/>
</dbReference>
<keyword evidence="8 11" id="KW-0210">Decarboxylase</keyword>
<dbReference type="GO" id="GO:0006189">
    <property type="term" value="P:'de novo' IMP biosynthetic process"/>
    <property type="evidence" value="ECO:0007669"/>
    <property type="project" value="UniProtKB-UniRule"/>
</dbReference>
<gene>
    <name evidence="13" type="primary">ADE2</name>
    <name evidence="13" type="ORF">HK099_004183</name>
</gene>
<dbReference type="Gene3D" id="3.40.50.20">
    <property type="match status" value="1"/>
</dbReference>
<reference evidence="13" key="1">
    <citation type="submission" date="2020-05" db="EMBL/GenBank/DDBJ databases">
        <title>Phylogenomic resolution of chytrid fungi.</title>
        <authorList>
            <person name="Stajich J.E."/>
            <person name="Amses K."/>
            <person name="Simmons R."/>
            <person name="Seto K."/>
            <person name="Myers J."/>
            <person name="Bonds A."/>
            <person name="Quandt C.A."/>
            <person name="Barry K."/>
            <person name="Liu P."/>
            <person name="Grigoriev I."/>
            <person name="Longcore J.E."/>
            <person name="James T.Y."/>
        </authorList>
    </citation>
    <scope>NUCLEOTIDE SEQUENCE</scope>
    <source>
        <strain evidence="13">JEL0476</strain>
    </source>
</reference>
<dbReference type="InterPro" id="IPR013815">
    <property type="entry name" value="ATP_grasp_subdomain_1"/>
</dbReference>